<evidence type="ECO:0000313" key="1">
    <source>
        <dbReference type="EMBL" id="KAH0541015.1"/>
    </source>
</evidence>
<name>A0AAV7I3A1_COTGL</name>
<evidence type="ECO:0000313" key="2">
    <source>
        <dbReference type="Proteomes" id="UP000826195"/>
    </source>
</evidence>
<protein>
    <submittedName>
        <fullName evidence="1">Uncharacterized protein</fullName>
    </submittedName>
</protein>
<organism evidence="1 2">
    <name type="scientific">Cotesia glomerata</name>
    <name type="common">Lepidopteran parasitic wasp</name>
    <name type="synonym">Apanteles glomeratus</name>
    <dbReference type="NCBI Taxonomy" id="32391"/>
    <lineage>
        <taxon>Eukaryota</taxon>
        <taxon>Metazoa</taxon>
        <taxon>Ecdysozoa</taxon>
        <taxon>Arthropoda</taxon>
        <taxon>Hexapoda</taxon>
        <taxon>Insecta</taxon>
        <taxon>Pterygota</taxon>
        <taxon>Neoptera</taxon>
        <taxon>Endopterygota</taxon>
        <taxon>Hymenoptera</taxon>
        <taxon>Apocrita</taxon>
        <taxon>Ichneumonoidea</taxon>
        <taxon>Braconidae</taxon>
        <taxon>Microgastrinae</taxon>
        <taxon>Cotesia</taxon>
    </lineage>
</organism>
<comment type="caution">
    <text evidence="1">The sequence shown here is derived from an EMBL/GenBank/DDBJ whole genome shotgun (WGS) entry which is preliminary data.</text>
</comment>
<dbReference type="EMBL" id="JAHXZJ010002609">
    <property type="protein sequence ID" value="KAH0541015.1"/>
    <property type="molecule type" value="Genomic_DNA"/>
</dbReference>
<dbReference type="Proteomes" id="UP000826195">
    <property type="component" value="Unassembled WGS sequence"/>
</dbReference>
<accession>A0AAV7I3A1</accession>
<proteinExistence type="predicted"/>
<reference evidence="1 2" key="1">
    <citation type="journal article" date="2021" name="J. Hered.">
        <title>A chromosome-level genome assembly of the parasitoid wasp, Cotesia glomerata (Hymenoptera: Braconidae).</title>
        <authorList>
            <person name="Pinto B.J."/>
            <person name="Weis J.J."/>
            <person name="Gamble T."/>
            <person name="Ode P.J."/>
            <person name="Paul R."/>
            <person name="Zaspel J.M."/>
        </authorList>
    </citation>
    <scope>NUCLEOTIDE SEQUENCE [LARGE SCALE GENOMIC DNA]</scope>
    <source>
        <strain evidence="1">CgM1</strain>
    </source>
</reference>
<sequence length="131" mass="14588">MTEKENCREETGAFSFFIQTSTGSGFYTVAPRIVDAERDLGEVNSDPTLQQFNSKLSVFAGAVRVTATHPSGEKKPANIQGVLLKLVAKKTYDKNPLGLFLLRFLRKRVEKLMLISNPGIVPRDPHIQIQI</sequence>
<dbReference type="AlphaFoldDB" id="A0AAV7I3A1"/>
<gene>
    <name evidence="1" type="ORF">KQX54_020804</name>
</gene>
<keyword evidence="2" id="KW-1185">Reference proteome</keyword>